<protein>
    <submittedName>
        <fullName evidence="5">Uncharacterized protein</fullName>
    </submittedName>
</protein>
<dbReference type="InterPro" id="IPR006689">
    <property type="entry name" value="Small_GTPase_ARF/SAR"/>
</dbReference>
<evidence type="ECO:0000256" key="2">
    <source>
        <dbReference type="ARBA" id="ARBA00023134"/>
    </source>
</evidence>
<dbReference type="HOGENOM" id="CLU_040729_12_3_1"/>
<dbReference type="KEGG" id="kng:KNAG_0E02100"/>
<dbReference type="AlphaFoldDB" id="J7RZ65"/>
<gene>
    <name evidence="5" type="primary">KNAG0E02100</name>
    <name evidence="5" type="ordered locus">KNAG_0E02100</name>
</gene>
<dbReference type="eggNOG" id="KOG0073">
    <property type="taxonomic scope" value="Eukaryota"/>
</dbReference>
<dbReference type="PANTHER" id="PTHR45697">
    <property type="entry name" value="ADP-RIBOSYLATION FACTOR-LIKE PROTEIN 2-RELATED"/>
    <property type="match status" value="1"/>
</dbReference>
<reference evidence="6" key="2">
    <citation type="submission" date="2012-08" db="EMBL/GenBank/DDBJ databases">
        <title>Genome sequence of Kazachstania naganishii.</title>
        <authorList>
            <person name="Gordon J.L."/>
            <person name="Armisen D."/>
            <person name="Proux-Wera E."/>
            <person name="OhEigeartaigh S.S."/>
            <person name="Byrne K.P."/>
            <person name="Wolfe K.H."/>
        </authorList>
    </citation>
    <scope>NUCLEOTIDE SEQUENCE [LARGE SCALE GENOMIC DNA]</scope>
    <source>
        <strain evidence="6">ATCC MYA-139 / BCRC 22969 / CBS 8797 / CCRC 22969 / KCTC 17520 / NBRC 10181 / NCYC 3082</strain>
    </source>
</reference>
<dbReference type="GeneID" id="34526172"/>
<dbReference type="GO" id="GO:0007021">
    <property type="term" value="P:tubulin complex assembly"/>
    <property type="evidence" value="ECO:0007669"/>
    <property type="project" value="EnsemblFungi"/>
</dbReference>
<keyword evidence="2 3" id="KW-0342">GTP-binding</keyword>
<proteinExistence type="predicted"/>
<organism evidence="5 6">
    <name type="scientific">Huiozyma naganishii (strain ATCC MYA-139 / BCRC 22969 / CBS 8797 / KCTC 17520 / NBRC 10181 / NCYC 3082 / Yp74L-3)</name>
    <name type="common">Yeast</name>
    <name type="synonym">Kazachstania naganishii</name>
    <dbReference type="NCBI Taxonomy" id="1071383"/>
    <lineage>
        <taxon>Eukaryota</taxon>
        <taxon>Fungi</taxon>
        <taxon>Dikarya</taxon>
        <taxon>Ascomycota</taxon>
        <taxon>Saccharomycotina</taxon>
        <taxon>Saccharomycetes</taxon>
        <taxon>Saccharomycetales</taxon>
        <taxon>Saccharomycetaceae</taxon>
        <taxon>Huiozyma</taxon>
    </lineage>
</organism>
<dbReference type="SUPFAM" id="SSF52540">
    <property type="entry name" value="P-loop containing nucleoside triphosphate hydrolases"/>
    <property type="match status" value="1"/>
</dbReference>
<dbReference type="GO" id="GO:0003924">
    <property type="term" value="F:GTPase activity"/>
    <property type="evidence" value="ECO:0007669"/>
    <property type="project" value="InterPro"/>
</dbReference>
<keyword evidence="4" id="KW-0460">Magnesium</keyword>
<feature type="binding site" evidence="4">
    <location>
        <position position="30"/>
    </location>
    <ligand>
        <name>Mg(2+)</name>
        <dbReference type="ChEBI" id="CHEBI:18420"/>
    </ligand>
</feature>
<dbReference type="InterPro" id="IPR044612">
    <property type="entry name" value="ARL2/3"/>
</dbReference>
<dbReference type="PRINTS" id="PR00449">
    <property type="entry name" value="RASTRNSFRMNG"/>
</dbReference>
<dbReference type="GO" id="GO:0046872">
    <property type="term" value="F:metal ion binding"/>
    <property type="evidence" value="ECO:0007669"/>
    <property type="project" value="UniProtKB-KW"/>
</dbReference>
<name>J7RZ65_HUIN7</name>
<feature type="binding site" evidence="3">
    <location>
        <begin position="23"/>
        <end position="30"/>
    </location>
    <ligand>
        <name>GTP</name>
        <dbReference type="ChEBI" id="CHEBI:37565"/>
    </ligand>
</feature>
<evidence type="ECO:0000256" key="4">
    <source>
        <dbReference type="PIRSR" id="PIRSR606689-2"/>
    </source>
</evidence>
<evidence type="ECO:0000256" key="3">
    <source>
        <dbReference type="PIRSR" id="PIRSR606689-1"/>
    </source>
</evidence>
<dbReference type="Pfam" id="PF00025">
    <property type="entry name" value="Arf"/>
    <property type="match status" value="1"/>
</dbReference>
<dbReference type="InterPro" id="IPR027417">
    <property type="entry name" value="P-loop_NTPase"/>
</dbReference>
<dbReference type="OrthoDB" id="2011769at2759"/>
<feature type="binding site" evidence="3">
    <location>
        <begin position="132"/>
        <end position="135"/>
    </location>
    <ligand>
        <name>GTP</name>
        <dbReference type="ChEBI" id="CHEBI:37565"/>
    </ligand>
</feature>
<keyword evidence="6" id="KW-1185">Reference proteome</keyword>
<evidence type="ECO:0000313" key="5">
    <source>
        <dbReference type="EMBL" id="CCK70472.1"/>
    </source>
</evidence>
<accession>J7RZ65</accession>
<reference evidence="5 6" key="1">
    <citation type="journal article" date="2011" name="Proc. Natl. Acad. Sci. U.S.A.">
        <title>Evolutionary erosion of yeast sex chromosomes by mating-type switching accidents.</title>
        <authorList>
            <person name="Gordon J.L."/>
            <person name="Armisen D."/>
            <person name="Proux-Wera E."/>
            <person name="Oheigeartaigh S.S."/>
            <person name="Byrne K.P."/>
            <person name="Wolfe K.H."/>
        </authorList>
    </citation>
    <scope>NUCLEOTIDE SEQUENCE [LARGE SCALE GENOMIC DNA]</scope>
    <source>
        <strain evidence="6">ATCC MYA-139 / BCRC 22969 / CBS 8797 / CCRC 22969 / KCTC 17520 / NBRC 10181 / NCYC 3082</strain>
    </source>
</reference>
<dbReference type="SMART" id="SM00177">
    <property type="entry name" value="ARF"/>
    <property type="match status" value="1"/>
</dbReference>
<dbReference type="OMA" id="KTHHWQI"/>
<dbReference type="STRING" id="1071383.J7RZ65"/>
<evidence type="ECO:0000313" key="6">
    <source>
        <dbReference type="Proteomes" id="UP000006310"/>
    </source>
</evidence>
<dbReference type="RefSeq" id="XP_022464718.1">
    <property type="nucleotide sequence ID" value="XM_022608198.1"/>
</dbReference>
<dbReference type="CDD" id="cd00878">
    <property type="entry name" value="Arf_Arl"/>
    <property type="match status" value="1"/>
</dbReference>
<dbReference type="InterPro" id="IPR005225">
    <property type="entry name" value="Small_GTP-bd"/>
</dbReference>
<dbReference type="Proteomes" id="UP000006310">
    <property type="component" value="Chromosome 5"/>
</dbReference>
<dbReference type="EMBL" id="HE978318">
    <property type="protein sequence ID" value="CCK70472.1"/>
    <property type="molecule type" value="Genomic_DNA"/>
</dbReference>
<dbReference type="Gene3D" id="3.40.50.300">
    <property type="entry name" value="P-loop containing nucleotide triphosphate hydrolases"/>
    <property type="match status" value="1"/>
</dbReference>
<feature type="binding site" evidence="4">
    <location>
        <position position="50"/>
    </location>
    <ligand>
        <name>Mg(2+)</name>
        <dbReference type="ChEBI" id="CHEBI:18420"/>
    </ligand>
</feature>
<dbReference type="GO" id="GO:0005525">
    <property type="term" value="F:GTP binding"/>
    <property type="evidence" value="ECO:0007669"/>
    <property type="project" value="UniProtKB-KW"/>
</dbReference>
<evidence type="ECO:0000256" key="1">
    <source>
        <dbReference type="ARBA" id="ARBA00022741"/>
    </source>
</evidence>
<dbReference type="PROSITE" id="PS51417">
    <property type="entry name" value="ARF"/>
    <property type="match status" value="1"/>
</dbReference>
<keyword evidence="4" id="KW-0479">Metal-binding</keyword>
<dbReference type="GO" id="GO:0006457">
    <property type="term" value="P:protein folding"/>
    <property type="evidence" value="ECO:0007669"/>
    <property type="project" value="EnsemblFungi"/>
</dbReference>
<dbReference type="SMART" id="SM00178">
    <property type="entry name" value="SAR"/>
    <property type="match status" value="1"/>
</dbReference>
<dbReference type="NCBIfam" id="TIGR00231">
    <property type="entry name" value="small_GTP"/>
    <property type="match status" value="1"/>
</dbReference>
<sequence>MGLLTIIKKQKIKDNEIRCLLLGLDNSGKSTVVDSLLPAEEREPENITPTLGFQIQSVVIDGQYNVSLWDIGGQVTLRPFWENYFDRTDALLWCVDVNAQLRFDESIQELRSLIHRDQGRIGYECQVIVLLNKIDLVTPNDFVNVELMERAVLDAFGLNKSEMSGNIRQKSVKFVQLSALTGQGITQLQEELVGIINAR</sequence>
<keyword evidence="1 3" id="KW-0547">Nucleotide-binding</keyword>
<feature type="binding site" evidence="3">
    <location>
        <position position="73"/>
    </location>
    <ligand>
        <name>GTP</name>
        <dbReference type="ChEBI" id="CHEBI:37565"/>
    </ligand>
</feature>